<comment type="similarity">
    <text evidence="2">Belongs to the CSC1 (TC 1.A.17) family.</text>
</comment>
<feature type="transmembrane region" description="Helical" evidence="9">
    <location>
        <begin position="167"/>
        <end position="186"/>
    </location>
</feature>
<dbReference type="KEGG" id="cvr:CHLNCDRAFT_57000"/>
<evidence type="ECO:0008006" key="15">
    <source>
        <dbReference type="Google" id="ProtNLM"/>
    </source>
</evidence>
<feature type="region of interest" description="Disordered" evidence="8">
    <location>
        <begin position="286"/>
        <end position="332"/>
    </location>
</feature>
<dbReference type="EMBL" id="GL433838">
    <property type="protein sequence ID" value="EFN57874.1"/>
    <property type="molecule type" value="Genomic_DNA"/>
</dbReference>
<feature type="region of interest" description="Disordered" evidence="8">
    <location>
        <begin position="407"/>
        <end position="472"/>
    </location>
</feature>
<dbReference type="InterPro" id="IPR027815">
    <property type="entry name" value="CSC1/OSCA1-like_cyt"/>
</dbReference>
<dbReference type="Pfam" id="PF13967">
    <property type="entry name" value="RSN1_TM"/>
    <property type="match status" value="1"/>
</dbReference>
<keyword evidence="6 9" id="KW-0472">Membrane</keyword>
<feature type="compositionally biased region" description="Gly residues" evidence="8">
    <location>
        <begin position="428"/>
        <end position="455"/>
    </location>
</feature>
<feature type="transmembrane region" description="Helical" evidence="9">
    <location>
        <begin position="766"/>
        <end position="787"/>
    </location>
</feature>
<evidence type="ECO:0000256" key="3">
    <source>
        <dbReference type="ARBA" id="ARBA00022448"/>
    </source>
</evidence>
<feature type="transmembrane region" description="Helical" evidence="9">
    <location>
        <begin position="660"/>
        <end position="679"/>
    </location>
</feature>
<keyword evidence="3" id="KW-0813">Transport</keyword>
<dbReference type="InterPro" id="IPR032880">
    <property type="entry name" value="CSC1/OSCA1-like_N"/>
</dbReference>
<protein>
    <recommendedName>
        <fullName evidence="15">CSC1/OSCA1-like 7TM region domain-containing protein</fullName>
    </recommendedName>
</protein>
<evidence type="ECO:0000256" key="9">
    <source>
        <dbReference type="SAM" id="Phobius"/>
    </source>
</evidence>
<dbReference type="InterPro" id="IPR045122">
    <property type="entry name" value="Csc1-like"/>
</dbReference>
<evidence type="ECO:0000259" key="10">
    <source>
        <dbReference type="Pfam" id="PF02714"/>
    </source>
</evidence>
<evidence type="ECO:0000256" key="7">
    <source>
        <dbReference type="SAM" id="Coils"/>
    </source>
</evidence>
<dbReference type="InterPro" id="IPR003864">
    <property type="entry name" value="CSC1/OSCA1-like_7TM"/>
</dbReference>
<organism evidence="14">
    <name type="scientific">Chlorella variabilis</name>
    <name type="common">Green alga</name>
    <dbReference type="NCBI Taxonomy" id="554065"/>
    <lineage>
        <taxon>Eukaryota</taxon>
        <taxon>Viridiplantae</taxon>
        <taxon>Chlorophyta</taxon>
        <taxon>core chlorophytes</taxon>
        <taxon>Trebouxiophyceae</taxon>
        <taxon>Chlorellales</taxon>
        <taxon>Chlorellaceae</taxon>
        <taxon>Chlorella clade</taxon>
        <taxon>Chlorella</taxon>
    </lineage>
</organism>
<dbReference type="Pfam" id="PF14703">
    <property type="entry name" value="PHM7_cyt"/>
    <property type="match status" value="1"/>
</dbReference>
<feature type="transmembrane region" description="Helical" evidence="9">
    <location>
        <begin position="928"/>
        <end position="947"/>
    </location>
</feature>
<evidence type="ECO:0000259" key="11">
    <source>
        <dbReference type="Pfam" id="PF13967"/>
    </source>
</evidence>
<dbReference type="InParanoid" id="E1Z791"/>
<feature type="domain" description="CSC1/OSCA1-like cytosolic" evidence="12">
    <location>
        <begin position="580"/>
        <end position="650"/>
    </location>
</feature>
<reference evidence="13 14" key="1">
    <citation type="journal article" date="2010" name="Plant Cell">
        <title>The Chlorella variabilis NC64A genome reveals adaptation to photosymbiosis, coevolution with viruses, and cryptic sex.</title>
        <authorList>
            <person name="Blanc G."/>
            <person name="Duncan G."/>
            <person name="Agarkova I."/>
            <person name="Borodovsky M."/>
            <person name="Gurnon J."/>
            <person name="Kuo A."/>
            <person name="Lindquist E."/>
            <person name="Lucas S."/>
            <person name="Pangilinan J."/>
            <person name="Polle J."/>
            <person name="Salamov A."/>
            <person name="Terry A."/>
            <person name="Yamada T."/>
            <person name="Dunigan D.D."/>
            <person name="Grigoriev I.V."/>
            <person name="Claverie J.M."/>
            <person name="Van Etten J.L."/>
        </authorList>
    </citation>
    <scope>NUCLEOTIDE SEQUENCE [LARGE SCALE GENOMIC DNA]</scope>
    <source>
        <strain evidence="13 14">NC64A</strain>
    </source>
</reference>
<evidence type="ECO:0000256" key="8">
    <source>
        <dbReference type="SAM" id="MobiDB-lite"/>
    </source>
</evidence>
<evidence type="ECO:0000256" key="5">
    <source>
        <dbReference type="ARBA" id="ARBA00022989"/>
    </source>
</evidence>
<keyword evidence="5 9" id="KW-1133">Transmembrane helix</keyword>
<feature type="compositionally biased region" description="Acidic residues" evidence="8">
    <location>
        <begin position="296"/>
        <end position="309"/>
    </location>
</feature>
<evidence type="ECO:0000256" key="2">
    <source>
        <dbReference type="ARBA" id="ARBA00007779"/>
    </source>
</evidence>
<dbReference type="GO" id="GO:0005886">
    <property type="term" value="C:plasma membrane"/>
    <property type="evidence" value="ECO:0007669"/>
    <property type="project" value="TreeGrafter"/>
</dbReference>
<dbReference type="Proteomes" id="UP000008141">
    <property type="component" value="Unassembled WGS sequence"/>
</dbReference>
<keyword evidence="14" id="KW-1185">Reference proteome</keyword>
<dbReference type="eggNOG" id="KOG1134">
    <property type="taxonomic scope" value="Eukaryota"/>
</dbReference>
<feature type="transmembrane region" description="Helical" evidence="9">
    <location>
        <begin position="799"/>
        <end position="820"/>
    </location>
</feature>
<evidence type="ECO:0000256" key="1">
    <source>
        <dbReference type="ARBA" id="ARBA00004141"/>
    </source>
</evidence>
<feature type="transmembrane region" description="Helical" evidence="9">
    <location>
        <begin position="725"/>
        <end position="746"/>
    </location>
</feature>
<dbReference type="PANTHER" id="PTHR13018:SF5">
    <property type="entry name" value="RE44586P"/>
    <property type="match status" value="1"/>
</dbReference>
<proteinExistence type="inferred from homology"/>
<dbReference type="OrthoDB" id="1689567at2759"/>
<feature type="compositionally biased region" description="Low complexity" evidence="8">
    <location>
        <begin position="315"/>
        <end position="326"/>
    </location>
</feature>
<feature type="coiled-coil region" evidence="7">
    <location>
        <begin position="573"/>
        <end position="600"/>
    </location>
</feature>
<dbReference type="AlphaFoldDB" id="E1Z791"/>
<accession>E1Z791</accession>
<evidence type="ECO:0000313" key="13">
    <source>
        <dbReference type="EMBL" id="EFN57874.1"/>
    </source>
</evidence>
<feature type="domain" description="CSC1/OSCA1-like 7TM region" evidence="10">
    <location>
        <begin position="665"/>
        <end position="944"/>
    </location>
</feature>
<sequence length="1034" mass="110719">MAAAAPPPPLPPPPPPSLTAETLTSRQLAAAAVASAVGGAFFLALWAFVRGPLRHIYQKRTQITDLHARPPPMRVRGLLHRCLGFLAPVFLLTDAELLQTAGLDALMLCRFLALGLQVFVPISALCCAVLVPLTRTGTAVEDSAEYANTAELMRYTLSNVEEGSPKLWAPFALSYVVLGYTGYVLLMHYKSYALLRLLHQRLGMRGAAADGPPSMAIVGMERRGWKQAASLLLTLISPLHMHHQDAKHVREVMAVHDAAELAAARSAAADGSPQAAAGDMNLEPAQTAAFGGSSSDGDDGGEEAEDEEAAGCNTGAGSAGASVDGSKLARPDSDGMPVVLPWWLPPEQVPAEVSAELGTSGVISGKSCCVLRGRVRGVTPAGRTVWAQASQYAVLWTVIGPPPSRELHSLLRSRGPSPRLAPPSIRVDGGGSQQAEADGGGGAGSQGMSKGGSRGGSSASLAPGNPQQAGPEADAIAGHLARSLKEFFPQSFSRLVRVHDHLAVDRLLAKHEDAATCRDRALTAVAAARASLSAAEAAPSAGPAQDGGGSGKAGGGGSGSGGGRKAARAAARLARAEAGLAKWQGRVEELEQQIVAARQHALARPLGTAFIALFRTQAAAMMAARLESSVLPSGNFSVQLAPGPDNINWPALWTPWLQRVWRGLAVIPLLAVVMLFPIGTLTGALSNLNTAVCGGSPETNKLYWPWYCQSRSFGAELMKELLQGLLPAILSTCWDTYVLPLAFYFLAQSGQRHLALSDLDRRITALFYCFSVSNTFLMSVLGGAVFQQIGSLVTNPTKWLQLLATALPSASIWFMDYLVVHALAINVWRFAWPHDGTVLFVLFRGVGLFRPNCERDRCMIRSTPSLRSGRHYGAFLLIQIMALSYAVIAPLLLPMAAFYFLTAWVTWRYCVLHFYERSYESGGRIFEILFTLVVWTGVLFTLFSSLVLASKKAWSPCLLMLATQLPMLYVYHRKVQLSVGHYARVVPMQSTLQAPKVEVDPATYLPPPLRPGAVGWYPEWGKVWEKYGISRHSW</sequence>
<evidence type="ECO:0000259" key="12">
    <source>
        <dbReference type="Pfam" id="PF14703"/>
    </source>
</evidence>
<feature type="region of interest" description="Disordered" evidence="8">
    <location>
        <begin position="536"/>
        <end position="564"/>
    </location>
</feature>
<feature type="transmembrane region" description="Helical" evidence="9">
    <location>
        <begin position="111"/>
        <end position="133"/>
    </location>
</feature>
<comment type="subcellular location">
    <subcellularLocation>
        <location evidence="1">Membrane</location>
        <topology evidence="1">Multi-pass membrane protein</topology>
    </subcellularLocation>
</comment>
<evidence type="ECO:0000313" key="14">
    <source>
        <dbReference type="Proteomes" id="UP000008141"/>
    </source>
</evidence>
<feature type="domain" description="CSC1/OSCA1-like N-terminal transmembrane" evidence="11">
    <location>
        <begin position="28"/>
        <end position="186"/>
    </location>
</feature>
<keyword evidence="4 9" id="KW-0812">Transmembrane</keyword>
<dbReference type="PANTHER" id="PTHR13018">
    <property type="entry name" value="PROBABLE MEMBRANE PROTEIN DUF221-RELATED"/>
    <property type="match status" value="1"/>
</dbReference>
<evidence type="ECO:0000256" key="6">
    <source>
        <dbReference type="ARBA" id="ARBA00023136"/>
    </source>
</evidence>
<dbReference type="GeneID" id="17357550"/>
<evidence type="ECO:0000256" key="4">
    <source>
        <dbReference type="ARBA" id="ARBA00022692"/>
    </source>
</evidence>
<keyword evidence="7" id="KW-0175">Coiled coil</keyword>
<gene>
    <name evidence="13" type="ORF">CHLNCDRAFT_57000</name>
</gene>
<dbReference type="RefSeq" id="XP_005849976.1">
    <property type="nucleotide sequence ID" value="XM_005849914.1"/>
</dbReference>
<name>E1Z791_CHLVA</name>
<dbReference type="GO" id="GO:0005227">
    <property type="term" value="F:calcium-activated cation channel activity"/>
    <property type="evidence" value="ECO:0007669"/>
    <property type="project" value="InterPro"/>
</dbReference>
<feature type="transmembrane region" description="Helical" evidence="9">
    <location>
        <begin position="28"/>
        <end position="49"/>
    </location>
</feature>
<feature type="compositionally biased region" description="Gly residues" evidence="8">
    <location>
        <begin position="545"/>
        <end position="564"/>
    </location>
</feature>
<dbReference type="Pfam" id="PF02714">
    <property type="entry name" value="RSN1_7TM"/>
    <property type="match status" value="1"/>
</dbReference>